<keyword evidence="2" id="KW-1185">Reference proteome</keyword>
<dbReference type="RefSeq" id="WP_109616793.1">
    <property type="nucleotide sequence ID" value="NZ_QGDO01000002.1"/>
</dbReference>
<dbReference type="EMBL" id="QGDO01000002">
    <property type="protein sequence ID" value="PWJ42660.1"/>
    <property type="molecule type" value="Genomic_DNA"/>
</dbReference>
<organism evidence="1 2">
    <name type="scientific">Sediminitomix flava</name>
    <dbReference type="NCBI Taxonomy" id="379075"/>
    <lineage>
        <taxon>Bacteria</taxon>
        <taxon>Pseudomonadati</taxon>
        <taxon>Bacteroidota</taxon>
        <taxon>Cytophagia</taxon>
        <taxon>Cytophagales</taxon>
        <taxon>Flammeovirgaceae</taxon>
        <taxon>Sediminitomix</taxon>
    </lineage>
</organism>
<comment type="caution">
    <text evidence="1">The sequence shown here is derived from an EMBL/GenBank/DDBJ whole genome shotgun (WGS) entry which is preliminary data.</text>
</comment>
<protein>
    <recommendedName>
        <fullName evidence="3">Helix-turn-helix protein</fullName>
    </recommendedName>
</protein>
<name>A0A315ZBC1_SEDFL</name>
<evidence type="ECO:0000313" key="2">
    <source>
        <dbReference type="Proteomes" id="UP000245535"/>
    </source>
</evidence>
<dbReference type="CDD" id="cd00093">
    <property type="entry name" value="HTH_XRE"/>
    <property type="match status" value="1"/>
</dbReference>
<sequence>MKELYRYIGKDITLQDSIGYSFTDKNYHDWELIKGNEINEYKDFYYQKALGSLEPTPNLFKSLIYYKNTYWLKTINIQDSSAIISIIFSPYAKHSQKYEYFERIIKLREYGTLHLEFKKLRHQAGLTQADVCRIAGLGVKEALSKFEHNGYSSEKGYNPSLKIFEGWCNAIGCYLKLKNPSPHE</sequence>
<gene>
    <name evidence="1" type="ORF">BC781_102205</name>
</gene>
<proteinExistence type="predicted"/>
<dbReference type="Proteomes" id="UP000245535">
    <property type="component" value="Unassembled WGS sequence"/>
</dbReference>
<evidence type="ECO:0000313" key="1">
    <source>
        <dbReference type="EMBL" id="PWJ42660.1"/>
    </source>
</evidence>
<dbReference type="AlphaFoldDB" id="A0A315ZBC1"/>
<evidence type="ECO:0008006" key="3">
    <source>
        <dbReference type="Google" id="ProtNLM"/>
    </source>
</evidence>
<dbReference type="InterPro" id="IPR001387">
    <property type="entry name" value="Cro/C1-type_HTH"/>
</dbReference>
<reference evidence="1 2" key="1">
    <citation type="submission" date="2018-03" db="EMBL/GenBank/DDBJ databases">
        <title>Genomic Encyclopedia of Archaeal and Bacterial Type Strains, Phase II (KMG-II): from individual species to whole genera.</title>
        <authorList>
            <person name="Goeker M."/>
        </authorList>
    </citation>
    <scope>NUCLEOTIDE SEQUENCE [LARGE SCALE GENOMIC DNA]</scope>
    <source>
        <strain evidence="1 2">DSM 28229</strain>
    </source>
</reference>
<accession>A0A315ZBC1</accession>